<comment type="caution">
    <text evidence="8">The sequence shown here is derived from an EMBL/GenBank/DDBJ whole genome shotgun (WGS) entry which is preliminary data.</text>
</comment>
<dbReference type="AlphaFoldDB" id="A0A9D7SHF7"/>
<dbReference type="GO" id="GO:0000166">
    <property type="term" value="F:nucleotide binding"/>
    <property type="evidence" value="ECO:0007669"/>
    <property type="project" value="UniProtKB-KW"/>
</dbReference>
<dbReference type="PANTHER" id="PTHR13748">
    <property type="entry name" value="COBW-RELATED"/>
    <property type="match status" value="1"/>
</dbReference>
<keyword evidence="3" id="KW-0143">Chaperone</keyword>
<dbReference type="GO" id="GO:0005737">
    <property type="term" value="C:cytoplasm"/>
    <property type="evidence" value="ECO:0007669"/>
    <property type="project" value="TreeGrafter"/>
</dbReference>
<dbReference type="Proteomes" id="UP000886657">
    <property type="component" value="Unassembled WGS sequence"/>
</dbReference>
<dbReference type="Pfam" id="PF02492">
    <property type="entry name" value="cobW"/>
    <property type="match status" value="1"/>
</dbReference>
<sequence>MDRPAPLDILIVTGPLGAGKTTVVNRLLKAEVAAGRRVAVLINEFGAISVDGALVDAERPELAGVENLVNGCVCCSLRDDVVATLRAWCDQPEGSRPERVVLETTGLADPTDLLDLEHEAALEGRLRLAGLLTVVSCLTPVDHLQTRPLLHRQAALASLLHLSKSDLDPSAAVAWEGELRSAFRHIPQVVTRHGVAPEGSPDPWLGDVRPVPEGWESAPAASFAEARSLSLHWDHAVDPAALEALLLAPPAQGELLRAKGVCAFAGWAPRNDGSDRWAFQLADGRLEISPLPLRADGTAPDCVAVVIGTGLDAPHWKKSLRDLERPPQGSRRKIIL</sequence>
<dbReference type="SUPFAM" id="SSF52540">
    <property type="entry name" value="P-loop containing nucleoside triphosphate hydrolases"/>
    <property type="match status" value="1"/>
</dbReference>
<dbReference type="InterPro" id="IPR036627">
    <property type="entry name" value="CobW-likC_sf"/>
</dbReference>
<evidence type="ECO:0000313" key="9">
    <source>
        <dbReference type="Proteomes" id="UP000886657"/>
    </source>
</evidence>
<dbReference type="GO" id="GO:0016787">
    <property type="term" value="F:hydrolase activity"/>
    <property type="evidence" value="ECO:0007669"/>
    <property type="project" value="UniProtKB-KW"/>
</dbReference>
<name>A0A9D7SHF7_9BACT</name>
<dbReference type="Pfam" id="PF07683">
    <property type="entry name" value="CobW_C"/>
    <property type="match status" value="1"/>
</dbReference>
<dbReference type="InterPro" id="IPR003495">
    <property type="entry name" value="CobW/HypB/UreG_nucleotide-bd"/>
</dbReference>
<dbReference type="SMART" id="SM00833">
    <property type="entry name" value="CobW_C"/>
    <property type="match status" value="1"/>
</dbReference>
<evidence type="ECO:0000259" key="7">
    <source>
        <dbReference type="SMART" id="SM00833"/>
    </source>
</evidence>
<proteinExistence type="inferred from homology"/>
<gene>
    <name evidence="8" type="ORF">IPP58_08650</name>
</gene>
<feature type="domain" description="CobW C-terminal" evidence="7">
    <location>
        <begin position="226"/>
        <end position="324"/>
    </location>
</feature>
<dbReference type="Gene3D" id="3.40.50.300">
    <property type="entry name" value="P-loop containing nucleotide triphosphate hydrolases"/>
    <property type="match status" value="1"/>
</dbReference>
<dbReference type="InterPro" id="IPR051316">
    <property type="entry name" value="Zinc-reg_GTPase_activator"/>
</dbReference>
<comment type="catalytic activity">
    <reaction evidence="6">
        <text>GTP + H2O = GDP + phosphate + H(+)</text>
        <dbReference type="Rhea" id="RHEA:19669"/>
        <dbReference type="ChEBI" id="CHEBI:15377"/>
        <dbReference type="ChEBI" id="CHEBI:15378"/>
        <dbReference type="ChEBI" id="CHEBI:37565"/>
        <dbReference type="ChEBI" id="CHEBI:43474"/>
        <dbReference type="ChEBI" id="CHEBI:58189"/>
    </reaction>
    <physiologicalReaction direction="left-to-right" evidence="6">
        <dbReference type="Rhea" id="RHEA:19670"/>
    </physiologicalReaction>
</comment>
<reference evidence="8" key="1">
    <citation type="submission" date="2020-10" db="EMBL/GenBank/DDBJ databases">
        <title>Connecting structure to function with the recovery of over 1000 high-quality activated sludge metagenome-assembled genomes encoding full-length rRNA genes using long-read sequencing.</title>
        <authorList>
            <person name="Singleton C.M."/>
            <person name="Petriglieri F."/>
            <person name="Kristensen J.M."/>
            <person name="Kirkegaard R.H."/>
            <person name="Michaelsen T.Y."/>
            <person name="Andersen M.H."/>
            <person name="Karst S.M."/>
            <person name="Dueholm M.S."/>
            <person name="Nielsen P.H."/>
            <person name="Albertsen M."/>
        </authorList>
    </citation>
    <scope>NUCLEOTIDE SEQUENCE</scope>
    <source>
        <strain evidence="8">Skiv_18-Q3-R9-52_MAXAC.067</strain>
    </source>
</reference>
<comment type="function">
    <text evidence="5">Zinc chaperone that directly transfers zinc cofactor to target proteins, thereby activating them. Zinc is transferred from the CXCC motif in the GTPase domain to the zinc binding site in target proteins in a process requiring GTP hydrolysis.</text>
</comment>
<dbReference type="InterPro" id="IPR027417">
    <property type="entry name" value="P-loop_NTPase"/>
</dbReference>
<evidence type="ECO:0000256" key="5">
    <source>
        <dbReference type="ARBA" id="ARBA00045658"/>
    </source>
</evidence>
<dbReference type="InterPro" id="IPR011629">
    <property type="entry name" value="CobW-like_C"/>
</dbReference>
<organism evidence="8 9">
    <name type="scientific">Candidatus Geothrix skivensis</name>
    <dbReference type="NCBI Taxonomy" id="2954439"/>
    <lineage>
        <taxon>Bacteria</taxon>
        <taxon>Pseudomonadati</taxon>
        <taxon>Acidobacteriota</taxon>
        <taxon>Holophagae</taxon>
        <taxon>Holophagales</taxon>
        <taxon>Holophagaceae</taxon>
        <taxon>Geothrix</taxon>
    </lineage>
</organism>
<dbReference type="SUPFAM" id="SSF90002">
    <property type="entry name" value="Hypothetical protein YjiA, C-terminal domain"/>
    <property type="match status" value="1"/>
</dbReference>
<evidence type="ECO:0000256" key="4">
    <source>
        <dbReference type="ARBA" id="ARBA00034320"/>
    </source>
</evidence>
<comment type="similarity">
    <text evidence="4">Belongs to the SIMIBI class G3E GTPase family. ZNG1 subfamily.</text>
</comment>
<keyword evidence="1" id="KW-0547">Nucleotide-binding</keyword>
<keyword evidence="2" id="KW-0378">Hydrolase</keyword>
<evidence type="ECO:0000313" key="8">
    <source>
        <dbReference type="EMBL" id="MBK9796557.1"/>
    </source>
</evidence>
<dbReference type="Gene3D" id="3.30.1220.10">
    <property type="entry name" value="CobW-like, C-terminal domain"/>
    <property type="match status" value="1"/>
</dbReference>
<accession>A0A9D7SHF7</accession>
<evidence type="ECO:0000256" key="6">
    <source>
        <dbReference type="ARBA" id="ARBA00049117"/>
    </source>
</evidence>
<dbReference type="EMBL" id="JADKIO010000006">
    <property type="protein sequence ID" value="MBK9796557.1"/>
    <property type="molecule type" value="Genomic_DNA"/>
</dbReference>
<evidence type="ECO:0000256" key="1">
    <source>
        <dbReference type="ARBA" id="ARBA00022741"/>
    </source>
</evidence>
<dbReference type="CDD" id="cd03112">
    <property type="entry name" value="CobW-like"/>
    <property type="match status" value="1"/>
</dbReference>
<evidence type="ECO:0000256" key="2">
    <source>
        <dbReference type="ARBA" id="ARBA00022801"/>
    </source>
</evidence>
<dbReference type="PANTHER" id="PTHR13748:SF62">
    <property type="entry name" value="COBW DOMAIN-CONTAINING PROTEIN"/>
    <property type="match status" value="1"/>
</dbReference>
<evidence type="ECO:0000256" key="3">
    <source>
        <dbReference type="ARBA" id="ARBA00023186"/>
    </source>
</evidence>
<protein>
    <submittedName>
        <fullName evidence="8">GTP-binding protein</fullName>
    </submittedName>
</protein>